<accession>A0A4Y2DIK8</accession>
<comment type="caution">
    <text evidence="1">The sequence shown here is derived from an EMBL/GenBank/DDBJ whole genome shotgun (WGS) entry which is preliminary data.</text>
</comment>
<sequence length="142" mass="16191">MKGKSSGRPRSPEENVRRFQKVFAQSLRNSIRRARRELQIPHQTIRKALRKQHFPYSLVRDPFLQAEPHCPIAVVLPQTDKAALRSLWGRGDSGIRPSNATHRCLSSHSIRREESQSEAISLSIRASLDLVPEVRLGIPGRR</sequence>
<protein>
    <submittedName>
        <fullName evidence="1">Uncharacterized protein</fullName>
    </submittedName>
</protein>
<dbReference type="EMBL" id="BGPR01000367">
    <property type="protein sequence ID" value="GBM16049.1"/>
    <property type="molecule type" value="Genomic_DNA"/>
</dbReference>
<proteinExistence type="predicted"/>
<name>A0A4Y2DIK8_ARAVE</name>
<gene>
    <name evidence="1" type="ORF">AVEN_108626_1</name>
</gene>
<dbReference type="AlphaFoldDB" id="A0A4Y2DIK8"/>
<organism evidence="1 2">
    <name type="scientific">Araneus ventricosus</name>
    <name type="common">Orbweaver spider</name>
    <name type="synonym">Epeira ventricosa</name>
    <dbReference type="NCBI Taxonomy" id="182803"/>
    <lineage>
        <taxon>Eukaryota</taxon>
        <taxon>Metazoa</taxon>
        <taxon>Ecdysozoa</taxon>
        <taxon>Arthropoda</taxon>
        <taxon>Chelicerata</taxon>
        <taxon>Arachnida</taxon>
        <taxon>Araneae</taxon>
        <taxon>Araneomorphae</taxon>
        <taxon>Entelegynae</taxon>
        <taxon>Araneoidea</taxon>
        <taxon>Araneidae</taxon>
        <taxon>Araneus</taxon>
    </lineage>
</organism>
<dbReference type="Proteomes" id="UP000499080">
    <property type="component" value="Unassembled WGS sequence"/>
</dbReference>
<keyword evidence="2" id="KW-1185">Reference proteome</keyword>
<reference evidence="1 2" key="1">
    <citation type="journal article" date="2019" name="Sci. Rep.">
        <title>Orb-weaving spider Araneus ventricosus genome elucidates the spidroin gene catalogue.</title>
        <authorList>
            <person name="Kono N."/>
            <person name="Nakamura H."/>
            <person name="Ohtoshi R."/>
            <person name="Moran D.A.P."/>
            <person name="Shinohara A."/>
            <person name="Yoshida Y."/>
            <person name="Fujiwara M."/>
            <person name="Mori M."/>
            <person name="Tomita M."/>
            <person name="Arakawa K."/>
        </authorList>
    </citation>
    <scope>NUCLEOTIDE SEQUENCE [LARGE SCALE GENOMIC DNA]</scope>
</reference>
<evidence type="ECO:0000313" key="2">
    <source>
        <dbReference type="Proteomes" id="UP000499080"/>
    </source>
</evidence>
<evidence type="ECO:0000313" key="1">
    <source>
        <dbReference type="EMBL" id="GBM16049.1"/>
    </source>
</evidence>